<keyword evidence="2" id="KW-1185">Reference proteome</keyword>
<name>A0A1H7X702_9BACT</name>
<sequence>MKRFYANLHGLILVGLLLVLQGCASLHNFDYGRFSPDSKVTQAFELYQVNPGMNYYFSGSDVHPNALLGLDNHYVLESSLWKPVDMTPSRMKELVDGMKSKVSTIGQGLFGFTLLDPQGNPVGIWYSILSASRVFKMKENNVVVVYTPDLDTYEKYENRGHGWGGM</sequence>
<organism evidence="1 2">
    <name type="scientific">Syntrophus gentianae</name>
    <dbReference type="NCBI Taxonomy" id="43775"/>
    <lineage>
        <taxon>Bacteria</taxon>
        <taxon>Pseudomonadati</taxon>
        <taxon>Thermodesulfobacteriota</taxon>
        <taxon>Syntrophia</taxon>
        <taxon>Syntrophales</taxon>
        <taxon>Syntrophaceae</taxon>
        <taxon>Syntrophus</taxon>
    </lineage>
</organism>
<evidence type="ECO:0000313" key="2">
    <source>
        <dbReference type="Proteomes" id="UP000198744"/>
    </source>
</evidence>
<dbReference type="RefSeq" id="WP_093883213.1">
    <property type="nucleotide sequence ID" value="NZ_FOBS01000009.1"/>
</dbReference>
<dbReference type="EMBL" id="FOBS01000009">
    <property type="protein sequence ID" value="SEM29404.1"/>
    <property type="molecule type" value="Genomic_DNA"/>
</dbReference>
<dbReference type="OrthoDB" id="5432351at2"/>
<accession>A0A1H7X702</accession>
<evidence type="ECO:0000313" key="1">
    <source>
        <dbReference type="EMBL" id="SEM29404.1"/>
    </source>
</evidence>
<gene>
    <name evidence="1" type="ORF">SAMN04489760_10998</name>
</gene>
<protein>
    <submittedName>
        <fullName evidence="1">Uncharacterized protein</fullName>
    </submittedName>
</protein>
<dbReference type="Proteomes" id="UP000198744">
    <property type="component" value="Unassembled WGS sequence"/>
</dbReference>
<dbReference type="PROSITE" id="PS51257">
    <property type="entry name" value="PROKAR_LIPOPROTEIN"/>
    <property type="match status" value="1"/>
</dbReference>
<dbReference type="AlphaFoldDB" id="A0A1H7X702"/>
<reference evidence="1 2" key="1">
    <citation type="submission" date="2016-10" db="EMBL/GenBank/DDBJ databases">
        <authorList>
            <person name="de Groot N.N."/>
        </authorList>
    </citation>
    <scope>NUCLEOTIDE SEQUENCE [LARGE SCALE GENOMIC DNA]</scope>
    <source>
        <strain evidence="1 2">DSM 8423</strain>
    </source>
</reference>
<proteinExistence type="predicted"/>